<dbReference type="PANTHER" id="PTHR33867:SF1">
    <property type="entry name" value="RIBOSOME MATURATION FACTOR RIMP"/>
    <property type="match status" value="1"/>
</dbReference>
<organism evidence="5 6">
    <name type="scientific">Candidatus Scybalenecus merdavium</name>
    <dbReference type="NCBI Taxonomy" id="2840939"/>
    <lineage>
        <taxon>Bacteria</taxon>
        <taxon>Bacillati</taxon>
        <taxon>Bacillota</taxon>
        <taxon>Clostridia</taxon>
        <taxon>Eubacteriales</taxon>
        <taxon>Oscillospiraceae</taxon>
        <taxon>Oscillospiraceae incertae sedis</taxon>
        <taxon>Candidatus Scybalenecus</taxon>
    </lineage>
</organism>
<dbReference type="FunFam" id="3.30.300.70:FF:000001">
    <property type="entry name" value="Ribosome maturation factor RimP"/>
    <property type="match status" value="1"/>
</dbReference>
<reference evidence="5" key="2">
    <citation type="journal article" date="2021" name="PeerJ">
        <title>Extensive microbial diversity within the chicken gut microbiome revealed by metagenomics and culture.</title>
        <authorList>
            <person name="Gilroy R."/>
            <person name="Ravi A."/>
            <person name="Getino M."/>
            <person name="Pursley I."/>
            <person name="Horton D.L."/>
            <person name="Alikhan N.F."/>
            <person name="Baker D."/>
            <person name="Gharbi K."/>
            <person name="Hall N."/>
            <person name="Watson M."/>
            <person name="Adriaenssens E.M."/>
            <person name="Foster-Nyarko E."/>
            <person name="Jarju S."/>
            <person name="Secka A."/>
            <person name="Antonio M."/>
            <person name="Oren A."/>
            <person name="Chaudhuri R.R."/>
            <person name="La Ragione R."/>
            <person name="Hildebrand F."/>
            <person name="Pallen M.J."/>
        </authorList>
    </citation>
    <scope>NUCLEOTIDE SEQUENCE</scope>
    <source>
        <strain evidence="5">CHK176-6737</strain>
    </source>
</reference>
<dbReference type="InterPro" id="IPR036847">
    <property type="entry name" value="RimP_C_sf"/>
</dbReference>
<dbReference type="PANTHER" id="PTHR33867">
    <property type="entry name" value="RIBOSOME MATURATION FACTOR RIMP"/>
    <property type="match status" value="1"/>
</dbReference>
<evidence type="ECO:0000256" key="3">
    <source>
        <dbReference type="HAMAP-Rule" id="MF_01077"/>
    </source>
</evidence>
<reference evidence="5" key="1">
    <citation type="submission" date="2020-10" db="EMBL/GenBank/DDBJ databases">
        <authorList>
            <person name="Gilroy R."/>
        </authorList>
    </citation>
    <scope>NUCLEOTIDE SEQUENCE</scope>
    <source>
        <strain evidence="5">CHK176-6737</strain>
    </source>
</reference>
<dbReference type="Proteomes" id="UP000824125">
    <property type="component" value="Unassembled WGS sequence"/>
</dbReference>
<dbReference type="HAMAP" id="MF_01077">
    <property type="entry name" value="RimP"/>
    <property type="match status" value="1"/>
</dbReference>
<dbReference type="SUPFAM" id="SSF74942">
    <property type="entry name" value="YhbC-like, C-terminal domain"/>
    <property type="match status" value="1"/>
</dbReference>
<dbReference type="Gene3D" id="3.30.300.70">
    <property type="entry name" value="RimP-like superfamily, N-terminal"/>
    <property type="match status" value="1"/>
</dbReference>
<evidence type="ECO:0000313" key="6">
    <source>
        <dbReference type="Proteomes" id="UP000824125"/>
    </source>
</evidence>
<gene>
    <name evidence="3" type="primary">rimP</name>
    <name evidence="5" type="ORF">IAD23_07280</name>
</gene>
<name>A0A9D1SPM2_9FIRM</name>
<dbReference type="InterPro" id="IPR028989">
    <property type="entry name" value="RimP_N"/>
</dbReference>
<evidence type="ECO:0000256" key="2">
    <source>
        <dbReference type="ARBA" id="ARBA00022517"/>
    </source>
</evidence>
<dbReference type="InterPro" id="IPR003728">
    <property type="entry name" value="Ribosome_maturation_RimP"/>
</dbReference>
<keyword evidence="2 3" id="KW-0690">Ribosome biogenesis</keyword>
<proteinExistence type="inferred from homology"/>
<keyword evidence="1 3" id="KW-0963">Cytoplasm</keyword>
<dbReference type="GO" id="GO:0000028">
    <property type="term" value="P:ribosomal small subunit assembly"/>
    <property type="evidence" value="ECO:0007669"/>
    <property type="project" value="TreeGrafter"/>
</dbReference>
<dbReference type="SUPFAM" id="SSF75420">
    <property type="entry name" value="YhbC-like, N-terminal domain"/>
    <property type="match status" value="1"/>
</dbReference>
<dbReference type="Gene3D" id="2.30.30.180">
    <property type="entry name" value="Ribosome maturation factor RimP, C-terminal domain"/>
    <property type="match status" value="1"/>
</dbReference>
<sequence>MAGNIASRVAQLAAPFAQSLGLDIWDVQYVKEGSQWYLRIFIDKSGGVSLDDCVALTRAVTKPLDDADLISTSYMLEVSSPGIERALTKDAHFEKSIGCPVMLRTTRPRDGVRDFAGVLEAYDGGVLTLRLAGGETQQFAKKETSFVKLDDFDMDDFKKPIDIEEENGKNE</sequence>
<dbReference type="CDD" id="cd01734">
    <property type="entry name" value="YlxS_C"/>
    <property type="match status" value="1"/>
</dbReference>
<dbReference type="InterPro" id="IPR028998">
    <property type="entry name" value="RimP_C"/>
</dbReference>
<comment type="caution">
    <text evidence="5">The sequence shown here is derived from an EMBL/GenBank/DDBJ whole genome shotgun (WGS) entry which is preliminary data.</text>
</comment>
<feature type="domain" description="Ribosome maturation factor RimP N-terminal" evidence="4">
    <location>
        <begin position="13"/>
        <end position="84"/>
    </location>
</feature>
<evidence type="ECO:0000313" key="5">
    <source>
        <dbReference type="EMBL" id="HIU69740.1"/>
    </source>
</evidence>
<comment type="subcellular location">
    <subcellularLocation>
        <location evidence="3">Cytoplasm</location>
    </subcellularLocation>
</comment>
<evidence type="ECO:0000256" key="1">
    <source>
        <dbReference type="ARBA" id="ARBA00022490"/>
    </source>
</evidence>
<dbReference type="GO" id="GO:0005829">
    <property type="term" value="C:cytosol"/>
    <property type="evidence" value="ECO:0007669"/>
    <property type="project" value="TreeGrafter"/>
</dbReference>
<comment type="function">
    <text evidence="3">Required for maturation of 30S ribosomal subunits.</text>
</comment>
<dbReference type="GO" id="GO:0006412">
    <property type="term" value="P:translation"/>
    <property type="evidence" value="ECO:0007669"/>
    <property type="project" value="TreeGrafter"/>
</dbReference>
<evidence type="ECO:0000259" key="4">
    <source>
        <dbReference type="Pfam" id="PF02576"/>
    </source>
</evidence>
<dbReference type="InterPro" id="IPR035956">
    <property type="entry name" value="RimP_N_sf"/>
</dbReference>
<dbReference type="EMBL" id="DVNM01000042">
    <property type="protein sequence ID" value="HIU69740.1"/>
    <property type="molecule type" value="Genomic_DNA"/>
</dbReference>
<accession>A0A9D1SPM2</accession>
<protein>
    <recommendedName>
        <fullName evidence="3">Ribosome maturation factor RimP</fullName>
    </recommendedName>
</protein>
<comment type="similarity">
    <text evidence="3">Belongs to the RimP family.</text>
</comment>
<dbReference type="Pfam" id="PF02576">
    <property type="entry name" value="RimP_N"/>
    <property type="match status" value="1"/>
</dbReference>
<dbReference type="AlphaFoldDB" id="A0A9D1SPM2"/>